<keyword evidence="1" id="KW-1133">Transmembrane helix</keyword>
<sequence>MSRSLENILRKNLVKGRVSKGNKKLDNLIVFLFILGIALLTCEIYIYRKTLIELKIPLMIWLTPGIVLTPIFYNKLNDIDGMKAHWSLHYILHSCMTGAFVLFSFMAVNYFFADEEVVSKEFKVQETGSLAGGKGNRNKRSPYVVINYEGMEKQLVFSNSQMDKVMNSKSAVLKVRKGRLGFDVLENYTVK</sequence>
<comment type="caution">
    <text evidence="2">The sequence shown here is derived from an EMBL/GenBank/DDBJ whole genome shotgun (WGS) entry which is preliminary data.</text>
</comment>
<dbReference type="EMBL" id="QFLI01000015">
    <property type="protein sequence ID" value="PXX95437.1"/>
    <property type="molecule type" value="Genomic_DNA"/>
</dbReference>
<evidence type="ECO:0000313" key="3">
    <source>
        <dbReference type="Proteomes" id="UP000248079"/>
    </source>
</evidence>
<dbReference type="AlphaFoldDB" id="A0A2V3ZRE3"/>
<feature type="transmembrane region" description="Helical" evidence="1">
    <location>
        <begin position="28"/>
        <end position="46"/>
    </location>
</feature>
<feature type="transmembrane region" description="Helical" evidence="1">
    <location>
        <begin position="58"/>
        <end position="76"/>
    </location>
</feature>
<keyword evidence="3" id="KW-1185">Reference proteome</keyword>
<feature type="transmembrane region" description="Helical" evidence="1">
    <location>
        <begin position="88"/>
        <end position="113"/>
    </location>
</feature>
<reference evidence="2 3" key="1">
    <citation type="submission" date="2018-05" db="EMBL/GenBank/DDBJ databases">
        <title>Marinifilum breve JC075T sp. nov., a marine bacterium isolated from Yongle Blue Hole in the South China Sea.</title>
        <authorList>
            <person name="Fu T."/>
        </authorList>
    </citation>
    <scope>NUCLEOTIDE SEQUENCE [LARGE SCALE GENOMIC DNA]</scope>
    <source>
        <strain evidence="2 3">JC075</strain>
    </source>
</reference>
<keyword evidence="1" id="KW-0472">Membrane</keyword>
<keyword evidence="1" id="KW-0812">Transmembrane</keyword>
<proteinExistence type="predicted"/>
<dbReference type="RefSeq" id="WP_110363835.1">
    <property type="nucleotide sequence ID" value="NZ_QFLI01000015.1"/>
</dbReference>
<organism evidence="2 3">
    <name type="scientific">Marinifilum breve</name>
    <dbReference type="NCBI Taxonomy" id="2184082"/>
    <lineage>
        <taxon>Bacteria</taxon>
        <taxon>Pseudomonadati</taxon>
        <taxon>Bacteroidota</taxon>
        <taxon>Bacteroidia</taxon>
        <taxon>Marinilabiliales</taxon>
        <taxon>Marinifilaceae</taxon>
    </lineage>
</organism>
<gene>
    <name evidence="2" type="ORF">DF185_22230</name>
</gene>
<evidence type="ECO:0000256" key="1">
    <source>
        <dbReference type="SAM" id="Phobius"/>
    </source>
</evidence>
<protein>
    <submittedName>
        <fullName evidence="2">Uncharacterized protein</fullName>
    </submittedName>
</protein>
<name>A0A2V3ZRE3_9BACT</name>
<evidence type="ECO:0000313" key="2">
    <source>
        <dbReference type="EMBL" id="PXX95437.1"/>
    </source>
</evidence>
<accession>A0A2V3ZRE3</accession>
<dbReference type="OrthoDB" id="798330at2"/>
<dbReference type="Proteomes" id="UP000248079">
    <property type="component" value="Unassembled WGS sequence"/>
</dbReference>